<dbReference type="Proteomes" id="UP000681722">
    <property type="component" value="Unassembled WGS sequence"/>
</dbReference>
<dbReference type="OrthoDB" id="10050286at2759"/>
<dbReference type="EMBL" id="CAJNOQ010033937">
    <property type="protein sequence ID" value="CAF1592387.1"/>
    <property type="molecule type" value="Genomic_DNA"/>
</dbReference>
<evidence type="ECO:0000313" key="2">
    <source>
        <dbReference type="EMBL" id="CAF1592387.1"/>
    </source>
</evidence>
<name>A0A816A7Q2_9BILA</name>
<keyword evidence="4" id="KW-1185">Reference proteome</keyword>
<evidence type="ECO:0000256" key="1">
    <source>
        <dbReference type="SAM" id="SignalP"/>
    </source>
</evidence>
<dbReference type="AlphaFoldDB" id="A0A816A7Q2"/>
<evidence type="ECO:0000313" key="3">
    <source>
        <dbReference type="EMBL" id="CAF4465157.1"/>
    </source>
</evidence>
<organism evidence="2 4">
    <name type="scientific">Didymodactylos carnosus</name>
    <dbReference type="NCBI Taxonomy" id="1234261"/>
    <lineage>
        <taxon>Eukaryota</taxon>
        <taxon>Metazoa</taxon>
        <taxon>Spiralia</taxon>
        <taxon>Gnathifera</taxon>
        <taxon>Rotifera</taxon>
        <taxon>Eurotatoria</taxon>
        <taxon>Bdelloidea</taxon>
        <taxon>Philodinida</taxon>
        <taxon>Philodinidae</taxon>
        <taxon>Didymodactylos</taxon>
    </lineage>
</organism>
<sequence>MKFSLLLLTLLTCLAPALSQTPCEGKYDTRIKGNCSLKSLCEGALLSVDCSDENSCCIQRPPLPNPSPVCISITNFKNLYGDTVRTGYIHRYLNKALNDINVCQNCVASAAFLAIAATMTNEFTTDDAIGTDAQFSADDNKYGNTQPGDGGRFRRRGYFGIRGRKMYESLLDPEIMESPEKAAMPDKAINIAKTKWTSSMTKLADGTMYGFSMLW</sequence>
<dbReference type="Proteomes" id="UP000663829">
    <property type="component" value="Unassembled WGS sequence"/>
</dbReference>
<gene>
    <name evidence="2" type="ORF">GPM918_LOCUS41857</name>
    <name evidence="3" type="ORF">SRO942_LOCUS42976</name>
</gene>
<reference evidence="2" key="1">
    <citation type="submission" date="2021-02" db="EMBL/GenBank/DDBJ databases">
        <authorList>
            <person name="Nowell W R."/>
        </authorList>
    </citation>
    <scope>NUCLEOTIDE SEQUENCE</scope>
</reference>
<dbReference type="Gene3D" id="1.10.530.10">
    <property type="match status" value="1"/>
</dbReference>
<feature type="chain" id="PRO_5036412610" evidence="1">
    <location>
        <begin position="20"/>
        <end position="215"/>
    </location>
</feature>
<evidence type="ECO:0000313" key="4">
    <source>
        <dbReference type="Proteomes" id="UP000663829"/>
    </source>
</evidence>
<keyword evidence="1" id="KW-0732">Signal</keyword>
<protein>
    <submittedName>
        <fullName evidence="2">Uncharacterized protein</fullName>
    </submittedName>
</protein>
<feature type="signal peptide" evidence="1">
    <location>
        <begin position="1"/>
        <end position="19"/>
    </location>
</feature>
<proteinExistence type="predicted"/>
<comment type="caution">
    <text evidence="2">The sequence shown here is derived from an EMBL/GenBank/DDBJ whole genome shotgun (WGS) entry which is preliminary data.</text>
</comment>
<accession>A0A816A7Q2</accession>
<dbReference type="EMBL" id="CAJOBC010100121">
    <property type="protein sequence ID" value="CAF4465157.1"/>
    <property type="molecule type" value="Genomic_DNA"/>
</dbReference>